<dbReference type="PANTHER" id="PTHR30294">
    <property type="entry name" value="MEMBRANE COMPONENT OF ABC TRANSPORTER YHHJ-RELATED"/>
    <property type="match status" value="1"/>
</dbReference>
<evidence type="ECO:0000313" key="10">
    <source>
        <dbReference type="EMBL" id="TYB30618.1"/>
    </source>
</evidence>
<keyword evidence="7 8" id="KW-0472">Membrane</keyword>
<evidence type="ECO:0000313" key="11">
    <source>
        <dbReference type="Proteomes" id="UP000324143"/>
    </source>
</evidence>
<dbReference type="PROSITE" id="PS51012">
    <property type="entry name" value="ABC_TM2"/>
    <property type="match status" value="1"/>
</dbReference>
<evidence type="ECO:0000256" key="3">
    <source>
        <dbReference type="ARBA" id="ARBA00022448"/>
    </source>
</evidence>
<evidence type="ECO:0000256" key="2">
    <source>
        <dbReference type="ARBA" id="ARBA00007783"/>
    </source>
</evidence>
<dbReference type="InterPro" id="IPR047817">
    <property type="entry name" value="ABC2_TM_bact-type"/>
</dbReference>
<feature type="transmembrane region" description="Helical" evidence="8">
    <location>
        <begin position="284"/>
        <end position="304"/>
    </location>
</feature>
<accession>A0A5D0MH99</accession>
<dbReference type="Gene3D" id="3.40.1710.10">
    <property type="entry name" value="abc type-2 transporter like domain"/>
    <property type="match status" value="1"/>
</dbReference>
<dbReference type="Proteomes" id="UP000324143">
    <property type="component" value="Unassembled WGS sequence"/>
</dbReference>
<dbReference type="InterPro" id="IPR000412">
    <property type="entry name" value="ABC_2_transport"/>
</dbReference>
<organism evidence="10 11">
    <name type="scientific">Candidatus Mcinerneyibacterium aminivorans</name>
    <dbReference type="NCBI Taxonomy" id="2703815"/>
    <lineage>
        <taxon>Bacteria</taxon>
        <taxon>Candidatus Macinerneyibacteriota</taxon>
        <taxon>Candidatus Mcinerneyibacteria</taxon>
        <taxon>Candidatus Mcinerneyibacteriales</taxon>
        <taxon>Candidatus Mcinerneyibacteriaceae</taxon>
        <taxon>Candidatus Mcinerneyibacterium</taxon>
    </lineage>
</organism>
<dbReference type="Pfam" id="PF12698">
    <property type="entry name" value="ABC2_membrane_3"/>
    <property type="match status" value="1"/>
</dbReference>
<comment type="similarity">
    <text evidence="2 8">Belongs to the ABC-2 integral membrane protein family.</text>
</comment>
<keyword evidence="5 8" id="KW-0812">Transmembrane</keyword>
<keyword evidence="3 8" id="KW-0813">Transport</keyword>
<feature type="domain" description="ABC transmembrane type-2" evidence="9">
    <location>
        <begin position="128"/>
        <end position="368"/>
    </location>
</feature>
<evidence type="ECO:0000256" key="4">
    <source>
        <dbReference type="ARBA" id="ARBA00022475"/>
    </source>
</evidence>
<comment type="caution">
    <text evidence="10">The sequence shown here is derived from an EMBL/GenBank/DDBJ whole genome shotgun (WGS) entry which is preliminary data.</text>
</comment>
<reference evidence="10" key="1">
    <citation type="submission" date="2019-08" db="EMBL/GenBank/DDBJ databases">
        <title>Genomic characterization of a novel candidate phylum (ARYD3) from a high temperature, high salinity tertiary oil reservoir in north central Oklahoma, USA.</title>
        <authorList>
            <person name="Youssef N.H."/>
            <person name="Yadav A."/>
            <person name="Elshahed M.S."/>
        </authorList>
    </citation>
    <scope>NUCLEOTIDE SEQUENCE [LARGE SCALE GENOMIC DNA]</scope>
    <source>
        <strain evidence="10">ARYD3</strain>
    </source>
</reference>
<dbReference type="InterPro" id="IPR051449">
    <property type="entry name" value="ABC-2_transporter_component"/>
</dbReference>
<evidence type="ECO:0000256" key="5">
    <source>
        <dbReference type="ARBA" id="ARBA00022692"/>
    </source>
</evidence>
<keyword evidence="6 8" id="KW-1133">Transmembrane helix</keyword>
<feature type="transmembrane region" description="Helical" evidence="8">
    <location>
        <begin position="227"/>
        <end position="246"/>
    </location>
</feature>
<evidence type="ECO:0000256" key="8">
    <source>
        <dbReference type="RuleBase" id="RU361157"/>
    </source>
</evidence>
<evidence type="ECO:0000259" key="9">
    <source>
        <dbReference type="PROSITE" id="PS51012"/>
    </source>
</evidence>
<dbReference type="AlphaFoldDB" id="A0A5D0MH99"/>
<dbReference type="PANTHER" id="PTHR30294:SF29">
    <property type="entry name" value="MULTIDRUG ABC TRANSPORTER PERMEASE YBHS-RELATED"/>
    <property type="match status" value="1"/>
</dbReference>
<evidence type="ECO:0000256" key="1">
    <source>
        <dbReference type="ARBA" id="ARBA00004651"/>
    </source>
</evidence>
<dbReference type="GO" id="GO:0140359">
    <property type="term" value="F:ABC-type transporter activity"/>
    <property type="evidence" value="ECO:0007669"/>
    <property type="project" value="InterPro"/>
</dbReference>
<proteinExistence type="inferred from homology"/>
<name>A0A5D0MH99_9BACT</name>
<comment type="subcellular location">
    <subcellularLocation>
        <location evidence="1 8">Cell membrane</location>
        <topology evidence="1 8">Multi-pass membrane protein</topology>
    </subcellularLocation>
</comment>
<protein>
    <recommendedName>
        <fullName evidence="8">Transport permease protein</fullName>
    </recommendedName>
</protein>
<evidence type="ECO:0000256" key="6">
    <source>
        <dbReference type="ARBA" id="ARBA00022989"/>
    </source>
</evidence>
<dbReference type="PRINTS" id="PR00164">
    <property type="entry name" value="ABC2TRNSPORT"/>
</dbReference>
<feature type="transmembrane region" description="Helical" evidence="8">
    <location>
        <begin position="341"/>
        <end position="360"/>
    </location>
</feature>
<dbReference type="InterPro" id="IPR013525">
    <property type="entry name" value="ABC2_TM"/>
</dbReference>
<sequence length="370" mass="42165">MKRIKAVIKKEFKHILRDKRSLGLLIFIPILMLILFGYALSFDVKNVKLTVVDKAKTPGSRKLIDKFVKTEYFKLQNYQSSEKDIYNKLDRKETKSIMIIPSDYSKELGKNQNSKVMFIIDGVDSNTASTIQGYISKIVYSVNNNLKPEFQNKNKEPVNFKPRIWYNPELKSQVFLVPGLIVYILMIITVVSTSLTIVREREENTIEQLIVSPLHSFQLIIGKIVPYVIVTFSSSLSIIILGYLFFGVAVKGSLILLLISMIIFLLVGVSFGLMISAVADSQEFAFMISVFTTVLPTLLLSGFVFPIRNMPKAIQLFSYLVPARYFMDIIRGIIIKGTGFFSFWLEFVILTIIAVFLLFVSSQKLKRKLS</sequence>
<evidence type="ECO:0000256" key="7">
    <source>
        <dbReference type="ARBA" id="ARBA00023136"/>
    </source>
</evidence>
<gene>
    <name evidence="10" type="ORF">FXF47_08265</name>
</gene>
<keyword evidence="4 8" id="KW-1003">Cell membrane</keyword>
<feature type="transmembrane region" description="Helical" evidence="8">
    <location>
        <begin position="253"/>
        <end position="278"/>
    </location>
</feature>
<feature type="transmembrane region" description="Helical" evidence="8">
    <location>
        <begin position="175"/>
        <end position="198"/>
    </location>
</feature>
<keyword evidence="11" id="KW-1185">Reference proteome</keyword>
<dbReference type="EMBL" id="VSIX01000097">
    <property type="protein sequence ID" value="TYB30618.1"/>
    <property type="molecule type" value="Genomic_DNA"/>
</dbReference>
<dbReference type="GO" id="GO:0043190">
    <property type="term" value="C:ATP-binding cassette (ABC) transporter complex"/>
    <property type="evidence" value="ECO:0007669"/>
    <property type="project" value="InterPro"/>
</dbReference>
<feature type="transmembrane region" description="Helical" evidence="8">
    <location>
        <begin position="21"/>
        <end position="40"/>
    </location>
</feature>